<dbReference type="EMBL" id="MRZV01000161">
    <property type="protein sequence ID" value="PIK56894.1"/>
    <property type="molecule type" value="Genomic_DNA"/>
</dbReference>
<name>A0A2G8L9H5_STIJA</name>
<dbReference type="AlphaFoldDB" id="A0A2G8L9H5"/>
<dbReference type="CDD" id="cd05481">
    <property type="entry name" value="retropepsin_like_LTR_1"/>
    <property type="match status" value="1"/>
</dbReference>
<sequence>MAGLMPPSSLNFTGNVAKNWKRFKQRFMVYLEASDGLSKTDSTQTSIFLHIIGEEGLAIYNTLSYDTGDDKKLDVVMQKFETYCTPKRNITYERHRFFTCLPQSDDTIDQYITELRTRAKTCEFGTLCDSLIRDRIVCGIHDNALRERLLRDPKLTLDTAIQTCRASEATKSHVQGLHQTEATNVDVVSKQTHDPKQRSAVYRHDRYQDQGERGNTNTKLCGNCATRHAYGACPAYGKTCNQCRKKNHYARFCRSAAVGKQRINTVEQQGNTSTNQDPMEEFFIDVVNHQGDSVDWIQPLIVNDSEINFKLDTGAQINIIPVSEYDKLLPKPKLYATKVKLTAYGGTPVPVMGQCIAKLHHKSKTQFVSFYVVPRNVQPLMGVETCVKLGLIKRVNRIQAVGLSNTNETSDYDTIRLDDADVFEGLGCLPGEHKIVIDPQASPVAHPCRKVPFALQDDLKRELQRMVELGVITKVEEPTEWVHPLVIVRKKNGDLRVCLDPRSLNKVLSVSISNCLPEKM</sequence>
<dbReference type="InterPro" id="IPR043502">
    <property type="entry name" value="DNA/RNA_pol_sf"/>
</dbReference>
<proteinExistence type="predicted"/>
<protein>
    <recommendedName>
        <fullName evidence="3">Peptidase A2 domain-containing protein</fullName>
    </recommendedName>
</protein>
<evidence type="ECO:0000313" key="2">
    <source>
        <dbReference type="Proteomes" id="UP000230750"/>
    </source>
</evidence>
<dbReference type="SUPFAM" id="SSF56672">
    <property type="entry name" value="DNA/RNA polymerases"/>
    <property type="match status" value="1"/>
</dbReference>
<dbReference type="STRING" id="307972.A0A2G8L9H5"/>
<evidence type="ECO:0008006" key="3">
    <source>
        <dbReference type="Google" id="ProtNLM"/>
    </source>
</evidence>
<dbReference type="PANTHER" id="PTHR37984:SF8">
    <property type="entry name" value="CCHC-TYPE DOMAIN-CONTAINING PROTEIN"/>
    <property type="match status" value="1"/>
</dbReference>
<dbReference type="PANTHER" id="PTHR37984">
    <property type="entry name" value="PROTEIN CBG26694"/>
    <property type="match status" value="1"/>
</dbReference>
<accession>A0A2G8L9H5</accession>
<organism evidence="1 2">
    <name type="scientific">Stichopus japonicus</name>
    <name type="common">Sea cucumber</name>
    <dbReference type="NCBI Taxonomy" id="307972"/>
    <lineage>
        <taxon>Eukaryota</taxon>
        <taxon>Metazoa</taxon>
        <taxon>Echinodermata</taxon>
        <taxon>Eleutherozoa</taxon>
        <taxon>Echinozoa</taxon>
        <taxon>Holothuroidea</taxon>
        <taxon>Aspidochirotacea</taxon>
        <taxon>Aspidochirotida</taxon>
        <taxon>Stichopodidae</taxon>
        <taxon>Apostichopus</taxon>
    </lineage>
</organism>
<dbReference type="InterPro" id="IPR021109">
    <property type="entry name" value="Peptidase_aspartic_dom_sf"/>
</dbReference>
<dbReference type="Gene3D" id="2.40.70.10">
    <property type="entry name" value="Acid Proteases"/>
    <property type="match status" value="1"/>
</dbReference>
<keyword evidence="2" id="KW-1185">Reference proteome</keyword>
<evidence type="ECO:0000313" key="1">
    <source>
        <dbReference type="EMBL" id="PIK56894.1"/>
    </source>
</evidence>
<gene>
    <name evidence="1" type="ORF">BSL78_06220</name>
</gene>
<dbReference type="OrthoDB" id="6513927at2759"/>
<reference evidence="1 2" key="1">
    <citation type="journal article" date="2017" name="PLoS Biol.">
        <title>The sea cucumber genome provides insights into morphological evolution and visceral regeneration.</title>
        <authorList>
            <person name="Zhang X."/>
            <person name="Sun L."/>
            <person name="Yuan J."/>
            <person name="Sun Y."/>
            <person name="Gao Y."/>
            <person name="Zhang L."/>
            <person name="Li S."/>
            <person name="Dai H."/>
            <person name="Hamel J.F."/>
            <person name="Liu C."/>
            <person name="Yu Y."/>
            <person name="Liu S."/>
            <person name="Lin W."/>
            <person name="Guo K."/>
            <person name="Jin S."/>
            <person name="Xu P."/>
            <person name="Storey K.B."/>
            <person name="Huan P."/>
            <person name="Zhang T."/>
            <person name="Zhou Y."/>
            <person name="Zhang J."/>
            <person name="Lin C."/>
            <person name="Li X."/>
            <person name="Xing L."/>
            <person name="Huo D."/>
            <person name="Sun M."/>
            <person name="Wang L."/>
            <person name="Mercier A."/>
            <person name="Li F."/>
            <person name="Yang H."/>
            <person name="Xiang J."/>
        </authorList>
    </citation>
    <scope>NUCLEOTIDE SEQUENCE [LARGE SCALE GENOMIC DNA]</scope>
    <source>
        <strain evidence="1">Shaxun</strain>
        <tissue evidence="1">Muscle</tissue>
    </source>
</reference>
<comment type="caution">
    <text evidence="1">The sequence shown here is derived from an EMBL/GenBank/DDBJ whole genome shotgun (WGS) entry which is preliminary data.</text>
</comment>
<dbReference type="Proteomes" id="UP000230750">
    <property type="component" value="Unassembled WGS sequence"/>
</dbReference>
<dbReference type="FunFam" id="3.10.10.10:FF:000003">
    <property type="entry name" value="Retrovirus-related Pol polyprotein from transposon 297-like Protein"/>
    <property type="match status" value="1"/>
</dbReference>
<dbReference type="InterPro" id="IPR050951">
    <property type="entry name" value="Retrovirus_Pol_polyprotein"/>
</dbReference>
<dbReference type="SUPFAM" id="SSF50630">
    <property type="entry name" value="Acid proteases"/>
    <property type="match status" value="1"/>
</dbReference>
<dbReference type="Gene3D" id="3.10.10.10">
    <property type="entry name" value="HIV Type 1 Reverse Transcriptase, subunit A, domain 1"/>
    <property type="match status" value="1"/>
</dbReference>